<dbReference type="AlphaFoldDB" id="A0A833SYW4"/>
<accession>A0A833SYW4</accession>
<keyword evidence="3" id="KW-1185">Reference proteome</keyword>
<evidence type="ECO:0000313" key="3">
    <source>
        <dbReference type="Proteomes" id="UP000602510"/>
    </source>
</evidence>
<feature type="compositionally biased region" description="Basic and acidic residues" evidence="1">
    <location>
        <begin position="1"/>
        <end position="11"/>
    </location>
</feature>
<organism evidence="2 3">
    <name type="scientific">Phytophthora infestans</name>
    <name type="common">Potato late blight agent</name>
    <name type="synonym">Botrytis infestans</name>
    <dbReference type="NCBI Taxonomy" id="4787"/>
    <lineage>
        <taxon>Eukaryota</taxon>
        <taxon>Sar</taxon>
        <taxon>Stramenopiles</taxon>
        <taxon>Oomycota</taxon>
        <taxon>Peronosporomycetes</taxon>
        <taxon>Peronosporales</taxon>
        <taxon>Peronosporaceae</taxon>
        <taxon>Phytophthora</taxon>
    </lineage>
</organism>
<protein>
    <submittedName>
        <fullName evidence="2">Uncharacterized protein</fullName>
    </submittedName>
</protein>
<gene>
    <name evidence="2" type="ORF">GN244_ATG12832</name>
</gene>
<dbReference type="Proteomes" id="UP000602510">
    <property type="component" value="Unassembled WGS sequence"/>
</dbReference>
<evidence type="ECO:0000313" key="2">
    <source>
        <dbReference type="EMBL" id="KAF4035065.1"/>
    </source>
</evidence>
<reference evidence="2" key="1">
    <citation type="submission" date="2020-04" db="EMBL/GenBank/DDBJ databases">
        <title>Hybrid Assembly of Korean Phytophthora infestans isolates.</title>
        <authorList>
            <person name="Prokchorchik M."/>
            <person name="Lee Y."/>
            <person name="Seo J."/>
            <person name="Cho J.-H."/>
            <person name="Park Y.-E."/>
            <person name="Jang D.-C."/>
            <person name="Im J.-S."/>
            <person name="Choi J.-G."/>
            <person name="Park H.-J."/>
            <person name="Lee G.-B."/>
            <person name="Lee Y.-G."/>
            <person name="Hong S.-Y."/>
            <person name="Cho K."/>
            <person name="Sohn K.H."/>
        </authorList>
    </citation>
    <scope>NUCLEOTIDE SEQUENCE</scope>
    <source>
        <strain evidence="2">KR_1_A1</strain>
    </source>
</reference>
<name>A0A833SYW4_PHYIN</name>
<sequence>MEDEEKMREEAEISASARRGDAIRPWTQRENAIFIKYLSGDLDLQHPPNFIKEIRVNEHRVMVERLILMKLAPPSYRRPCDCQLTPHM</sequence>
<feature type="region of interest" description="Disordered" evidence="1">
    <location>
        <begin position="1"/>
        <end position="20"/>
    </location>
</feature>
<proteinExistence type="predicted"/>
<evidence type="ECO:0000256" key="1">
    <source>
        <dbReference type="SAM" id="MobiDB-lite"/>
    </source>
</evidence>
<comment type="caution">
    <text evidence="2">The sequence shown here is derived from an EMBL/GenBank/DDBJ whole genome shotgun (WGS) entry which is preliminary data.</text>
</comment>
<dbReference type="EMBL" id="WSZM01000331">
    <property type="protein sequence ID" value="KAF4035065.1"/>
    <property type="molecule type" value="Genomic_DNA"/>
</dbReference>